<comment type="caution">
    <text evidence="1">The sequence shown here is derived from an EMBL/GenBank/DDBJ whole genome shotgun (WGS) entry which is preliminary data.</text>
</comment>
<reference evidence="1 2" key="1">
    <citation type="submission" date="2016-02" db="EMBL/GenBank/DDBJ databases">
        <title>Genome analysis of coral dinoflagellate symbionts highlights evolutionary adaptations to a symbiotic lifestyle.</title>
        <authorList>
            <person name="Aranda M."/>
            <person name="Li Y."/>
            <person name="Liew Y.J."/>
            <person name="Baumgarten S."/>
            <person name="Simakov O."/>
            <person name="Wilson M."/>
            <person name="Piel J."/>
            <person name="Ashoor H."/>
            <person name="Bougouffa S."/>
            <person name="Bajic V.B."/>
            <person name="Ryu T."/>
            <person name="Ravasi T."/>
            <person name="Bayer T."/>
            <person name="Micklem G."/>
            <person name="Kim H."/>
            <person name="Bhak J."/>
            <person name="Lajeunesse T.C."/>
            <person name="Voolstra C.R."/>
        </authorList>
    </citation>
    <scope>NUCLEOTIDE SEQUENCE [LARGE SCALE GENOMIC DNA]</scope>
    <source>
        <strain evidence="1 2">CCMP2467</strain>
    </source>
</reference>
<protein>
    <submittedName>
        <fullName evidence="1">Uncharacterized protein</fullName>
    </submittedName>
</protein>
<gene>
    <name evidence="1" type="ORF">AK812_SmicGene45311</name>
</gene>
<evidence type="ECO:0000313" key="1">
    <source>
        <dbReference type="EMBL" id="OLP74982.1"/>
    </source>
</evidence>
<proteinExistence type="predicted"/>
<feature type="non-terminal residue" evidence="1">
    <location>
        <position position="79"/>
    </location>
</feature>
<organism evidence="1 2">
    <name type="scientific">Symbiodinium microadriaticum</name>
    <name type="common">Dinoflagellate</name>
    <name type="synonym">Zooxanthella microadriatica</name>
    <dbReference type="NCBI Taxonomy" id="2951"/>
    <lineage>
        <taxon>Eukaryota</taxon>
        <taxon>Sar</taxon>
        <taxon>Alveolata</taxon>
        <taxon>Dinophyceae</taxon>
        <taxon>Suessiales</taxon>
        <taxon>Symbiodiniaceae</taxon>
        <taxon>Symbiodinium</taxon>
    </lineage>
</organism>
<name>A0A1Q9BWF5_SYMMI</name>
<sequence>MVLEAIPRHLQPHAWSVAAKGSESIARPETADRGAEQVSPVHGAAITQAPIGWALSLETTQHQAQLVDRLAERFLEQRE</sequence>
<dbReference type="AlphaFoldDB" id="A0A1Q9BWF5"/>
<dbReference type="EMBL" id="LSRX01002942">
    <property type="protein sequence ID" value="OLP74982.1"/>
    <property type="molecule type" value="Genomic_DNA"/>
</dbReference>
<keyword evidence="2" id="KW-1185">Reference proteome</keyword>
<accession>A0A1Q9BWF5</accession>
<dbReference type="Proteomes" id="UP000186817">
    <property type="component" value="Unassembled WGS sequence"/>
</dbReference>
<evidence type="ECO:0000313" key="2">
    <source>
        <dbReference type="Proteomes" id="UP000186817"/>
    </source>
</evidence>